<dbReference type="GO" id="GO:0006269">
    <property type="term" value="P:DNA replication, synthesis of primer"/>
    <property type="evidence" value="ECO:0007669"/>
    <property type="project" value="UniProtKB-KW"/>
</dbReference>
<evidence type="ECO:0000256" key="7">
    <source>
        <dbReference type="ARBA" id="ARBA00022833"/>
    </source>
</evidence>
<keyword evidence="6 12" id="KW-0347">Helicase</keyword>
<evidence type="ECO:0000256" key="3">
    <source>
        <dbReference type="ARBA" id="ARBA00022723"/>
    </source>
</evidence>
<evidence type="ECO:0000259" key="14">
    <source>
        <dbReference type="PROSITE" id="PS51192"/>
    </source>
</evidence>
<dbReference type="InterPro" id="IPR041222">
    <property type="entry name" value="PriA_3primeBD"/>
</dbReference>
<dbReference type="InterPro" id="IPR027417">
    <property type="entry name" value="P-loop_NTPase"/>
</dbReference>
<proteinExistence type="inferred from homology"/>
<dbReference type="CDD" id="cd17929">
    <property type="entry name" value="DEXHc_priA"/>
    <property type="match status" value="1"/>
</dbReference>
<feature type="domain" description="Helicase ATP-binding" evidence="14">
    <location>
        <begin position="146"/>
        <end position="312"/>
    </location>
</feature>
<dbReference type="GO" id="GO:0006302">
    <property type="term" value="P:double-strand break repair"/>
    <property type="evidence" value="ECO:0007669"/>
    <property type="project" value="InterPro"/>
</dbReference>
<dbReference type="GO" id="GO:0006310">
    <property type="term" value="P:DNA recombination"/>
    <property type="evidence" value="ECO:0007669"/>
    <property type="project" value="InterPro"/>
</dbReference>
<dbReference type="AlphaFoldDB" id="A0A4V3F6A9"/>
<evidence type="ECO:0000313" key="15">
    <source>
        <dbReference type="EMBL" id="TDU28086.1"/>
    </source>
</evidence>
<comment type="similarity">
    <text evidence="12">Belongs to the helicase family. PriA subfamily.</text>
</comment>
<organism evidence="15 16">
    <name type="scientific">Panacagrimonas perspica</name>
    <dbReference type="NCBI Taxonomy" id="381431"/>
    <lineage>
        <taxon>Bacteria</taxon>
        <taxon>Pseudomonadati</taxon>
        <taxon>Pseudomonadota</taxon>
        <taxon>Gammaproteobacteria</taxon>
        <taxon>Nevskiales</taxon>
        <taxon>Nevskiaceae</taxon>
        <taxon>Panacagrimonas</taxon>
    </lineage>
</organism>
<feature type="binding site" evidence="12">
    <location>
        <position position="414"/>
    </location>
    <ligand>
        <name>Zn(2+)</name>
        <dbReference type="ChEBI" id="CHEBI:29105"/>
        <label>1</label>
    </ligand>
</feature>
<evidence type="ECO:0000256" key="5">
    <source>
        <dbReference type="ARBA" id="ARBA00022801"/>
    </source>
</evidence>
<keyword evidence="7 12" id="KW-0862">Zinc</keyword>
<dbReference type="InterPro" id="IPR040498">
    <property type="entry name" value="PriA_CRR"/>
</dbReference>
<evidence type="ECO:0000313" key="16">
    <source>
        <dbReference type="Proteomes" id="UP000295341"/>
    </source>
</evidence>
<dbReference type="GO" id="GO:0005524">
    <property type="term" value="F:ATP binding"/>
    <property type="evidence" value="ECO:0007669"/>
    <property type="project" value="UniProtKB-UniRule"/>
</dbReference>
<protein>
    <recommendedName>
        <fullName evidence="12">Replication restart protein PriA</fullName>
    </recommendedName>
    <alternativeName>
        <fullName evidence="12">ATP-dependent DNA helicase PriA</fullName>
        <ecNumber evidence="12">5.6.2.4</ecNumber>
    </alternativeName>
    <alternativeName>
        <fullName evidence="12">DNA 3'-5' helicase PriA</fullName>
    </alternativeName>
</protein>
<dbReference type="SMART" id="SM00487">
    <property type="entry name" value="DEXDc"/>
    <property type="match status" value="1"/>
</dbReference>
<evidence type="ECO:0000256" key="9">
    <source>
        <dbReference type="ARBA" id="ARBA00023125"/>
    </source>
</evidence>
<feature type="binding site" evidence="12">
    <location>
        <position position="371"/>
    </location>
    <ligand>
        <name>Zn(2+)</name>
        <dbReference type="ChEBI" id="CHEBI:29105"/>
        <label>1</label>
    </ligand>
</feature>
<gene>
    <name evidence="12" type="primary">priA</name>
    <name evidence="15" type="ORF">DFR24_2445</name>
</gene>
<dbReference type="InterPro" id="IPR005259">
    <property type="entry name" value="PriA"/>
</dbReference>
<dbReference type="NCBIfam" id="TIGR00595">
    <property type="entry name" value="priA"/>
    <property type="match status" value="1"/>
</dbReference>
<keyword evidence="9 12" id="KW-0238">DNA-binding</keyword>
<feature type="binding site" evidence="12">
    <location>
        <position position="380"/>
    </location>
    <ligand>
        <name>Zn(2+)</name>
        <dbReference type="ChEBI" id="CHEBI:29105"/>
        <label>2</label>
    </ligand>
</feature>
<evidence type="ECO:0000256" key="6">
    <source>
        <dbReference type="ARBA" id="ARBA00022806"/>
    </source>
</evidence>
<dbReference type="Pfam" id="PF18074">
    <property type="entry name" value="PriA_C"/>
    <property type="match status" value="1"/>
</dbReference>
<dbReference type="InterPro" id="IPR001650">
    <property type="entry name" value="Helicase_C-like"/>
</dbReference>
<dbReference type="GO" id="GO:1990077">
    <property type="term" value="C:primosome complex"/>
    <property type="evidence" value="ECO:0007669"/>
    <property type="project" value="UniProtKB-UniRule"/>
</dbReference>
<dbReference type="OrthoDB" id="9759544at2"/>
<dbReference type="GO" id="GO:0006270">
    <property type="term" value="P:DNA replication initiation"/>
    <property type="evidence" value="ECO:0007669"/>
    <property type="project" value="TreeGrafter"/>
</dbReference>
<dbReference type="EC" id="5.6.2.4" evidence="12"/>
<dbReference type="Pfam" id="PF17764">
    <property type="entry name" value="PriA_3primeBD"/>
    <property type="match status" value="1"/>
</dbReference>
<feature type="binding site" evidence="12">
    <location>
        <position position="383"/>
    </location>
    <ligand>
        <name>Zn(2+)</name>
        <dbReference type="ChEBI" id="CHEBI:29105"/>
        <label>2</label>
    </ligand>
</feature>
<dbReference type="HAMAP" id="MF_00983">
    <property type="entry name" value="PriA"/>
    <property type="match status" value="1"/>
</dbReference>
<dbReference type="SMART" id="SM00490">
    <property type="entry name" value="HELICc"/>
    <property type="match status" value="1"/>
</dbReference>
<comment type="subunit">
    <text evidence="12">Component of the replication restart primosome.</text>
</comment>
<dbReference type="Pfam" id="PF00271">
    <property type="entry name" value="Helicase_C"/>
    <property type="match status" value="1"/>
</dbReference>
<dbReference type="PANTHER" id="PTHR30580:SF0">
    <property type="entry name" value="PRIMOSOMAL PROTEIN N"/>
    <property type="match status" value="1"/>
</dbReference>
<dbReference type="GO" id="GO:0008270">
    <property type="term" value="F:zinc ion binding"/>
    <property type="evidence" value="ECO:0007669"/>
    <property type="project" value="UniProtKB-UniRule"/>
</dbReference>
<evidence type="ECO:0000256" key="1">
    <source>
        <dbReference type="ARBA" id="ARBA00022515"/>
    </source>
</evidence>
<evidence type="ECO:0000256" key="12">
    <source>
        <dbReference type="HAMAP-Rule" id="MF_00983"/>
    </source>
</evidence>
<dbReference type="Gene3D" id="3.40.1440.60">
    <property type="entry name" value="PriA, 3(prime) DNA-binding domain"/>
    <property type="match status" value="1"/>
</dbReference>
<dbReference type="GO" id="GO:0003677">
    <property type="term" value="F:DNA binding"/>
    <property type="evidence" value="ECO:0007669"/>
    <property type="project" value="UniProtKB-UniRule"/>
</dbReference>
<evidence type="ECO:0000256" key="8">
    <source>
        <dbReference type="ARBA" id="ARBA00022840"/>
    </source>
</evidence>
<accession>A0A4V3F6A9</accession>
<comment type="cofactor">
    <cofactor evidence="12">
        <name>Zn(2+)</name>
        <dbReference type="ChEBI" id="CHEBI:29105"/>
    </cofactor>
    <text evidence="12">Binds 2 zinc ions per subunit.</text>
</comment>
<keyword evidence="3 12" id="KW-0479">Metal-binding</keyword>
<dbReference type="GO" id="GO:0043138">
    <property type="term" value="F:3'-5' DNA helicase activity"/>
    <property type="evidence" value="ECO:0007669"/>
    <property type="project" value="UniProtKB-EC"/>
</dbReference>
<dbReference type="FunFam" id="3.40.50.300:FF:000489">
    <property type="entry name" value="Primosome assembly protein PriA"/>
    <property type="match status" value="1"/>
</dbReference>
<dbReference type="InterPro" id="IPR011545">
    <property type="entry name" value="DEAD/DEAH_box_helicase_dom"/>
</dbReference>
<dbReference type="RefSeq" id="WP_133881672.1">
    <property type="nucleotide sequence ID" value="NZ_MWIN01000010.1"/>
</dbReference>
<dbReference type="Pfam" id="PF00270">
    <property type="entry name" value="DEAD"/>
    <property type="match status" value="1"/>
</dbReference>
<keyword evidence="1 12" id="KW-0639">Primosome</keyword>
<evidence type="ECO:0000256" key="2">
    <source>
        <dbReference type="ARBA" id="ARBA00022705"/>
    </source>
</evidence>
<dbReference type="EMBL" id="SOBT01000009">
    <property type="protein sequence ID" value="TDU28086.1"/>
    <property type="molecule type" value="Genomic_DNA"/>
</dbReference>
<dbReference type="Gene3D" id="3.40.50.300">
    <property type="entry name" value="P-loop containing nucleotide triphosphate hydrolases"/>
    <property type="match status" value="2"/>
</dbReference>
<evidence type="ECO:0000256" key="11">
    <source>
        <dbReference type="ARBA" id="ARBA00048988"/>
    </source>
</evidence>
<comment type="function">
    <text evidence="12">Initiates the restart of stalled replication forks, which reloads the replicative helicase on sites other than the origin of replication. Recognizes and binds to abandoned replication forks and remodels them to uncover a helicase loading site. Promotes assembly of the primosome at these replication forks.</text>
</comment>
<dbReference type="PROSITE" id="PS51192">
    <property type="entry name" value="HELICASE_ATP_BIND_1"/>
    <property type="match status" value="1"/>
</dbReference>
<name>A0A4V3F6A9_9GAMM</name>
<keyword evidence="5 12" id="KW-0378">Hydrolase</keyword>
<evidence type="ECO:0000256" key="13">
    <source>
        <dbReference type="SAM" id="MobiDB-lite"/>
    </source>
</evidence>
<dbReference type="SUPFAM" id="SSF52540">
    <property type="entry name" value="P-loop containing nucleoside triphosphate hydrolases"/>
    <property type="match status" value="2"/>
</dbReference>
<dbReference type="GO" id="GO:0016887">
    <property type="term" value="F:ATP hydrolysis activity"/>
    <property type="evidence" value="ECO:0007669"/>
    <property type="project" value="RHEA"/>
</dbReference>
<keyword evidence="4 12" id="KW-0547">Nucleotide-binding</keyword>
<sequence length="664" mass="72798">MTEHRVKVAVPAPFFHALDYLPGDLELVPGMRVQVPLGRRQVVGVVTAVERTIDDEIRCRPITAVLDNGAPLPADLLSLCNWAADYYCHPLGEVLAAALPAGLRKLPGKAIRRRKSPKALRSPSSAGEALQRAPTPEQAVVLDALAGQPPGFGVDLIEGVTGSGKTEIYLHRVQAAIEAQGQALVLTPEIGLTPQLVERFRQRFGDGVAVFHSGMTERARTDTWQACSEGRCPVVIGTRSAVFLPLPRLALIVIDEEHDASFKQQDGFRYSARDIAIVRAQRAAVPVILGSATPSLESLHNVARGRYRHHRLNARAGAARMPQPRLLDLRNTKLRDGLSAELIDTASRHLAAGGQVLFFVNRRGYAPALLCHECGWLAPCPHCDARLTLHRARGRLICHHCGSDSRVPLRCGQCSSTDLIPVGQGTERVEDALRALYPDLRVERIDSDRARLAGELDRLLADIHSRDIRILVGTQMLAKGHDFEGLTLVGVIDADQALYSSDFRAVERMGQLLTQVTGRAGRGATSGEVVVQTHQPDHPQLQRWLRDGYAGLSRELLEERRLMGFPPFSHLALLRADALDADAAQDFLQKVAALIPGDRSIDKLGPVPAPMERRANRVRAQLLLRSQNRMGLQRLLAELVPQLGSLPGARRVRWSVDVDPIDLY</sequence>
<dbReference type="NCBIfam" id="NF004067">
    <property type="entry name" value="PRK05580.1-4"/>
    <property type="match status" value="1"/>
</dbReference>
<dbReference type="Proteomes" id="UP000295341">
    <property type="component" value="Unassembled WGS sequence"/>
</dbReference>
<dbReference type="InterPro" id="IPR041236">
    <property type="entry name" value="PriA_C"/>
</dbReference>
<keyword evidence="10 12" id="KW-0413">Isomerase</keyword>
<comment type="caution">
    <text evidence="15">The sequence shown here is derived from an EMBL/GenBank/DDBJ whole genome shotgun (WGS) entry which is preliminary data.</text>
</comment>
<dbReference type="PANTHER" id="PTHR30580">
    <property type="entry name" value="PRIMOSOMAL PROTEIN N"/>
    <property type="match status" value="1"/>
</dbReference>
<dbReference type="InterPro" id="IPR042115">
    <property type="entry name" value="PriA_3primeBD_sf"/>
</dbReference>
<reference evidence="15 16" key="1">
    <citation type="submission" date="2019-03" db="EMBL/GenBank/DDBJ databases">
        <title>Genomic Encyclopedia of Type Strains, Phase IV (KMG-IV): sequencing the most valuable type-strain genomes for metagenomic binning, comparative biology and taxonomic classification.</title>
        <authorList>
            <person name="Goeker M."/>
        </authorList>
    </citation>
    <scope>NUCLEOTIDE SEQUENCE [LARGE SCALE GENOMIC DNA]</scope>
    <source>
        <strain evidence="15 16">DSM 26377</strain>
    </source>
</reference>
<comment type="catalytic activity">
    <reaction evidence="11 12">
        <text>ATP + H2O = ADP + phosphate + H(+)</text>
        <dbReference type="Rhea" id="RHEA:13065"/>
        <dbReference type="ChEBI" id="CHEBI:15377"/>
        <dbReference type="ChEBI" id="CHEBI:15378"/>
        <dbReference type="ChEBI" id="CHEBI:30616"/>
        <dbReference type="ChEBI" id="CHEBI:43474"/>
        <dbReference type="ChEBI" id="CHEBI:456216"/>
        <dbReference type="EC" id="5.6.2.4"/>
    </reaction>
</comment>
<keyword evidence="16" id="KW-1185">Reference proteome</keyword>
<dbReference type="InterPro" id="IPR014001">
    <property type="entry name" value="Helicase_ATP-bd"/>
</dbReference>
<evidence type="ECO:0000256" key="4">
    <source>
        <dbReference type="ARBA" id="ARBA00022741"/>
    </source>
</evidence>
<keyword evidence="2 12" id="KW-0235">DNA replication</keyword>
<feature type="binding site" evidence="12">
    <location>
        <position position="411"/>
    </location>
    <ligand>
        <name>Zn(2+)</name>
        <dbReference type="ChEBI" id="CHEBI:29105"/>
        <label>1</label>
    </ligand>
</feature>
<feature type="binding site" evidence="12">
    <location>
        <position position="374"/>
    </location>
    <ligand>
        <name>Zn(2+)</name>
        <dbReference type="ChEBI" id="CHEBI:29105"/>
        <label>1</label>
    </ligand>
</feature>
<feature type="region of interest" description="Disordered" evidence="13">
    <location>
        <begin position="113"/>
        <end position="134"/>
    </location>
</feature>
<feature type="binding site" evidence="12">
    <location>
        <position position="401"/>
    </location>
    <ligand>
        <name>Zn(2+)</name>
        <dbReference type="ChEBI" id="CHEBI:29105"/>
        <label>2</label>
    </ligand>
</feature>
<comment type="catalytic activity">
    <reaction evidence="12">
        <text>Couples ATP hydrolysis with the unwinding of duplex DNA by translocating in the 3'-5' direction.</text>
        <dbReference type="EC" id="5.6.2.4"/>
    </reaction>
</comment>
<feature type="binding site" evidence="12">
    <location>
        <position position="398"/>
    </location>
    <ligand>
        <name>Zn(2+)</name>
        <dbReference type="ChEBI" id="CHEBI:29105"/>
        <label>2</label>
    </ligand>
</feature>
<evidence type="ECO:0000256" key="10">
    <source>
        <dbReference type="ARBA" id="ARBA00023235"/>
    </source>
</evidence>
<dbReference type="Pfam" id="PF18319">
    <property type="entry name" value="Zn_ribbon_PriA"/>
    <property type="match status" value="1"/>
</dbReference>
<keyword evidence="8 12" id="KW-0067">ATP-binding</keyword>